<keyword evidence="2" id="KW-0436">Ligase</keyword>
<feature type="domain" description="Lipoyl-binding" evidence="7">
    <location>
        <begin position="575"/>
        <end position="652"/>
    </location>
</feature>
<dbReference type="GO" id="GO:0005524">
    <property type="term" value="F:ATP binding"/>
    <property type="evidence" value="ECO:0007669"/>
    <property type="project" value="UniProtKB-UniRule"/>
</dbReference>
<evidence type="ECO:0000256" key="5">
    <source>
        <dbReference type="ARBA" id="ARBA00023267"/>
    </source>
</evidence>
<dbReference type="SUPFAM" id="SSF56059">
    <property type="entry name" value="Glutathione synthetase ATP-binding domain-like"/>
    <property type="match status" value="1"/>
</dbReference>
<dbReference type="Pfam" id="PF02785">
    <property type="entry name" value="Biotin_carb_C"/>
    <property type="match status" value="1"/>
</dbReference>
<dbReference type="SUPFAM" id="SSF51230">
    <property type="entry name" value="Single hybrid motif"/>
    <property type="match status" value="1"/>
</dbReference>
<dbReference type="InterPro" id="IPR016185">
    <property type="entry name" value="PreATP-grasp_dom_sf"/>
</dbReference>
<feature type="domain" description="Biotin carboxylation" evidence="9">
    <location>
        <begin position="4"/>
        <end position="449"/>
    </location>
</feature>
<evidence type="ECO:0000259" key="7">
    <source>
        <dbReference type="PROSITE" id="PS50968"/>
    </source>
</evidence>
<dbReference type="RefSeq" id="WP_176070390.1">
    <property type="nucleotide sequence ID" value="NZ_JABWMJ010000008.1"/>
</dbReference>
<keyword evidence="5" id="KW-0092">Biotin</keyword>
<dbReference type="InterPro" id="IPR005481">
    <property type="entry name" value="BC-like_N"/>
</dbReference>
<evidence type="ECO:0000313" key="10">
    <source>
        <dbReference type="EMBL" id="NUZ07555.1"/>
    </source>
</evidence>
<comment type="cofactor">
    <cofactor evidence="1">
        <name>biotin</name>
        <dbReference type="ChEBI" id="CHEBI:57586"/>
    </cofactor>
</comment>
<dbReference type="Pfam" id="PF00289">
    <property type="entry name" value="Biotin_carb_N"/>
    <property type="match status" value="1"/>
</dbReference>
<dbReference type="InterPro" id="IPR005482">
    <property type="entry name" value="Biotin_COase_C"/>
</dbReference>
<evidence type="ECO:0000256" key="3">
    <source>
        <dbReference type="ARBA" id="ARBA00022741"/>
    </source>
</evidence>
<dbReference type="NCBIfam" id="NF006367">
    <property type="entry name" value="PRK08591.1"/>
    <property type="match status" value="1"/>
</dbReference>
<name>A0A7Y6NQN4_9BURK</name>
<dbReference type="Pfam" id="PF02786">
    <property type="entry name" value="CPSase_L_D2"/>
    <property type="match status" value="1"/>
</dbReference>
<dbReference type="CDD" id="cd06850">
    <property type="entry name" value="biotinyl_domain"/>
    <property type="match status" value="1"/>
</dbReference>
<feature type="domain" description="ATP-grasp" evidence="8">
    <location>
        <begin position="123"/>
        <end position="320"/>
    </location>
</feature>
<dbReference type="InterPro" id="IPR011761">
    <property type="entry name" value="ATP-grasp"/>
</dbReference>
<dbReference type="SUPFAM" id="SSF51246">
    <property type="entry name" value="Rudiment single hybrid motif"/>
    <property type="match status" value="1"/>
</dbReference>
<dbReference type="InterPro" id="IPR005479">
    <property type="entry name" value="CPAse_ATP-bd"/>
</dbReference>
<accession>A0A7Y6NQN4</accession>
<evidence type="ECO:0000256" key="2">
    <source>
        <dbReference type="ARBA" id="ARBA00022598"/>
    </source>
</evidence>
<dbReference type="FunFam" id="3.30.470.20:FF:000028">
    <property type="entry name" value="Methylcrotonoyl-CoA carboxylase subunit alpha, mitochondrial"/>
    <property type="match status" value="1"/>
</dbReference>
<dbReference type="SMART" id="SM00878">
    <property type="entry name" value="Biotin_carb_C"/>
    <property type="match status" value="1"/>
</dbReference>
<dbReference type="Gene3D" id="3.30.470.20">
    <property type="entry name" value="ATP-grasp fold, B domain"/>
    <property type="match status" value="1"/>
</dbReference>
<dbReference type="InterPro" id="IPR050856">
    <property type="entry name" value="Biotin_carboxylase_complex"/>
</dbReference>
<dbReference type="InterPro" id="IPR011054">
    <property type="entry name" value="Rudment_hybrid_motif"/>
</dbReference>
<dbReference type="FunFam" id="3.40.50.20:FF:000010">
    <property type="entry name" value="Propionyl-CoA carboxylase subunit alpha"/>
    <property type="match status" value="1"/>
</dbReference>
<dbReference type="InterPro" id="IPR000089">
    <property type="entry name" value="Biotin_lipoyl"/>
</dbReference>
<dbReference type="GO" id="GO:0016874">
    <property type="term" value="F:ligase activity"/>
    <property type="evidence" value="ECO:0007669"/>
    <property type="project" value="UniProtKB-KW"/>
</dbReference>
<sequence>MRTSFHKILIANRGEIACRVMRTARAQGYRTVAVYSEADAGALHVQQADEALCIGPAPVRESYLSIDAVLRAAAASGADAIHPGYGFLSENAEFARAVQAAGLVFIGPDPHSIEQMGNKAAAKRLMLAAGVPCVPGYQGSDQSDANLLRQAREIGAPIMVKAAAGGGGRGMRLVHDLADLPDALARARSEAANAFGSDELILERAVIEPRHVEVQVFGDRHGHVIHLGERDCSVQRRHQKVFEEAPSPAVDAALRERMGAAAVTAARAVDYVGAGTVEFLLDREGNFYFLEMNTRLQVEHPVTECITGLDLVAWQLAVARGEPLPLTQDEVRLTGHAIEVRLYAEDPASDFLPQSGEVALWQPPAGSDVRVDHGLAQGQAVSPFYDPMIAKIIAHGATRDEARRRLVGALGNTCVLGLPTNLRFLADAAAHPEFAAGQATTAFIGRNFPPERLRAAEADSRALAVAAALWFDASAYRGAQFAFRSNGPARWPLVLGADGDRVNAHVTVLGAGRFRVECPAGAAHDIALLGRDAAHHRLAIDGLHTQATAVFAGGRLHLALDGQTRSFDDLTYAPPQRDAAAGESSVLAPMNGRLLAVLVSAGDRVVKGQRVAVLEAMKMEHQLLARRDGVVERVGAAVGEQLATRALVVKLTEEAA</sequence>
<dbReference type="FunFam" id="3.30.1490.20:FF:000003">
    <property type="entry name" value="acetyl-CoA carboxylase isoform X1"/>
    <property type="match status" value="1"/>
</dbReference>
<evidence type="ECO:0000313" key="11">
    <source>
        <dbReference type="Proteomes" id="UP000529637"/>
    </source>
</evidence>
<gene>
    <name evidence="10" type="ORF">HQN59_17455</name>
</gene>
<dbReference type="Pfam" id="PF00364">
    <property type="entry name" value="Biotin_lipoyl"/>
    <property type="match status" value="1"/>
</dbReference>
<evidence type="ECO:0000256" key="6">
    <source>
        <dbReference type="PROSITE-ProRule" id="PRU00409"/>
    </source>
</evidence>
<keyword evidence="11" id="KW-1185">Reference proteome</keyword>
<dbReference type="GO" id="GO:0046872">
    <property type="term" value="F:metal ion binding"/>
    <property type="evidence" value="ECO:0007669"/>
    <property type="project" value="InterPro"/>
</dbReference>
<evidence type="ECO:0000259" key="9">
    <source>
        <dbReference type="PROSITE" id="PS50979"/>
    </source>
</evidence>
<dbReference type="SUPFAM" id="SSF52440">
    <property type="entry name" value="PreATP-grasp domain"/>
    <property type="match status" value="1"/>
</dbReference>
<dbReference type="EMBL" id="JABWMJ010000008">
    <property type="protein sequence ID" value="NUZ07555.1"/>
    <property type="molecule type" value="Genomic_DNA"/>
</dbReference>
<protein>
    <submittedName>
        <fullName evidence="10">Acetyl-CoA carboxylase biotin carboxylase subunit</fullName>
    </submittedName>
</protein>
<evidence type="ECO:0000259" key="8">
    <source>
        <dbReference type="PROSITE" id="PS50975"/>
    </source>
</evidence>
<dbReference type="PANTHER" id="PTHR18866:SF33">
    <property type="entry name" value="METHYLCROTONOYL-COA CARBOXYLASE SUBUNIT ALPHA, MITOCHONDRIAL-RELATED"/>
    <property type="match status" value="1"/>
</dbReference>
<dbReference type="InterPro" id="IPR011053">
    <property type="entry name" value="Single_hybrid_motif"/>
</dbReference>
<proteinExistence type="predicted"/>
<dbReference type="Gene3D" id="2.40.50.100">
    <property type="match status" value="1"/>
</dbReference>
<keyword evidence="3 6" id="KW-0547">Nucleotide-binding</keyword>
<dbReference type="PROSITE" id="PS00188">
    <property type="entry name" value="BIOTIN"/>
    <property type="match status" value="1"/>
</dbReference>
<dbReference type="PROSITE" id="PS50968">
    <property type="entry name" value="BIOTINYL_LIPOYL"/>
    <property type="match status" value="1"/>
</dbReference>
<dbReference type="PROSITE" id="PS50975">
    <property type="entry name" value="ATP_GRASP"/>
    <property type="match status" value="1"/>
</dbReference>
<dbReference type="Proteomes" id="UP000529637">
    <property type="component" value="Unassembled WGS sequence"/>
</dbReference>
<dbReference type="PANTHER" id="PTHR18866">
    <property type="entry name" value="CARBOXYLASE:PYRUVATE/ACETYL-COA/PROPIONYL-COA CARBOXYLASE"/>
    <property type="match status" value="1"/>
</dbReference>
<dbReference type="PROSITE" id="PS50979">
    <property type="entry name" value="BC"/>
    <property type="match status" value="1"/>
</dbReference>
<keyword evidence="4 6" id="KW-0067">ATP-binding</keyword>
<dbReference type="InterPro" id="IPR001882">
    <property type="entry name" value="Biotin_BS"/>
</dbReference>
<dbReference type="PROSITE" id="PS00867">
    <property type="entry name" value="CPSASE_2"/>
    <property type="match status" value="1"/>
</dbReference>
<evidence type="ECO:0000256" key="1">
    <source>
        <dbReference type="ARBA" id="ARBA00001953"/>
    </source>
</evidence>
<reference evidence="10 11" key="1">
    <citation type="submission" date="2020-06" db="EMBL/GenBank/DDBJ databases">
        <title>Schlegella sp. ID0723 isolated from air conditioner.</title>
        <authorList>
            <person name="Kim D.Y."/>
            <person name="Kim D.-U."/>
        </authorList>
    </citation>
    <scope>NUCLEOTIDE SEQUENCE [LARGE SCALE GENOMIC DNA]</scope>
    <source>
        <strain evidence="10 11">ID0723</strain>
    </source>
</reference>
<organism evidence="10 11">
    <name type="scientific">Piscinibacter koreensis</name>
    <dbReference type="NCBI Taxonomy" id="2742824"/>
    <lineage>
        <taxon>Bacteria</taxon>
        <taxon>Pseudomonadati</taxon>
        <taxon>Pseudomonadota</taxon>
        <taxon>Betaproteobacteria</taxon>
        <taxon>Burkholderiales</taxon>
        <taxon>Sphaerotilaceae</taxon>
        <taxon>Piscinibacter</taxon>
    </lineage>
</organism>
<dbReference type="InterPro" id="IPR011764">
    <property type="entry name" value="Biotin_carboxylation_dom"/>
</dbReference>
<comment type="caution">
    <text evidence="10">The sequence shown here is derived from an EMBL/GenBank/DDBJ whole genome shotgun (WGS) entry which is preliminary data.</text>
</comment>
<evidence type="ECO:0000256" key="4">
    <source>
        <dbReference type="ARBA" id="ARBA00022840"/>
    </source>
</evidence>
<dbReference type="AlphaFoldDB" id="A0A7Y6NQN4"/>